<evidence type="ECO:0000313" key="2">
    <source>
        <dbReference type="Proteomes" id="UP000800035"/>
    </source>
</evidence>
<keyword evidence="2" id="KW-1185">Reference proteome</keyword>
<organism evidence="1 2">
    <name type="scientific">Byssothecium circinans</name>
    <dbReference type="NCBI Taxonomy" id="147558"/>
    <lineage>
        <taxon>Eukaryota</taxon>
        <taxon>Fungi</taxon>
        <taxon>Dikarya</taxon>
        <taxon>Ascomycota</taxon>
        <taxon>Pezizomycotina</taxon>
        <taxon>Dothideomycetes</taxon>
        <taxon>Pleosporomycetidae</taxon>
        <taxon>Pleosporales</taxon>
        <taxon>Massarineae</taxon>
        <taxon>Massarinaceae</taxon>
        <taxon>Byssothecium</taxon>
    </lineage>
</organism>
<name>A0A6A5TXT6_9PLEO</name>
<protein>
    <submittedName>
        <fullName evidence="1">Uncharacterized protein</fullName>
    </submittedName>
</protein>
<sequence length="62" mass="7056">MLLLISLRKLERTSALVSHASPWPNLISWNFSLPMPPTQPASNYLMRLPSFLRPTYQSALTT</sequence>
<dbReference type="AlphaFoldDB" id="A0A6A5TXT6"/>
<evidence type="ECO:0000313" key="1">
    <source>
        <dbReference type="EMBL" id="KAF1957465.1"/>
    </source>
</evidence>
<dbReference type="EMBL" id="ML976989">
    <property type="protein sequence ID" value="KAF1957465.1"/>
    <property type="molecule type" value="Genomic_DNA"/>
</dbReference>
<proteinExistence type="predicted"/>
<gene>
    <name evidence="1" type="ORF">CC80DRAFT_45144</name>
</gene>
<dbReference type="Proteomes" id="UP000800035">
    <property type="component" value="Unassembled WGS sequence"/>
</dbReference>
<accession>A0A6A5TXT6</accession>
<reference evidence="1" key="1">
    <citation type="journal article" date="2020" name="Stud. Mycol.">
        <title>101 Dothideomycetes genomes: a test case for predicting lifestyles and emergence of pathogens.</title>
        <authorList>
            <person name="Haridas S."/>
            <person name="Albert R."/>
            <person name="Binder M."/>
            <person name="Bloem J."/>
            <person name="Labutti K."/>
            <person name="Salamov A."/>
            <person name="Andreopoulos B."/>
            <person name="Baker S."/>
            <person name="Barry K."/>
            <person name="Bills G."/>
            <person name="Bluhm B."/>
            <person name="Cannon C."/>
            <person name="Castanera R."/>
            <person name="Culley D."/>
            <person name="Daum C."/>
            <person name="Ezra D."/>
            <person name="Gonzalez J."/>
            <person name="Henrissat B."/>
            <person name="Kuo A."/>
            <person name="Liang C."/>
            <person name="Lipzen A."/>
            <person name="Lutzoni F."/>
            <person name="Magnuson J."/>
            <person name="Mondo S."/>
            <person name="Nolan M."/>
            <person name="Ohm R."/>
            <person name="Pangilinan J."/>
            <person name="Park H.-J."/>
            <person name="Ramirez L."/>
            <person name="Alfaro M."/>
            <person name="Sun H."/>
            <person name="Tritt A."/>
            <person name="Yoshinaga Y."/>
            <person name="Zwiers L.-H."/>
            <person name="Turgeon B."/>
            <person name="Goodwin S."/>
            <person name="Spatafora J."/>
            <person name="Crous P."/>
            <person name="Grigoriev I."/>
        </authorList>
    </citation>
    <scope>NUCLEOTIDE SEQUENCE</scope>
    <source>
        <strain evidence="1">CBS 675.92</strain>
    </source>
</reference>